<evidence type="ECO:0000313" key="1">
    <source>
        <dbReference type="EMBL" id="KAI4389424.1"/>
    </source>
</evidence>
<protein>
    <submittedName>
        <fullName evidence="1">Uncharacterized protein</fullName>
    </submittedName>
</protein>
<accession>A0ACB9SEC8</accession>
<gene>
    <name evidence="1" type="ORF">MLD38_001652</name>
</gene>
<dbReference type="EMBL" id="CM042880">
    <property type="protein sequence ID" value="KAI4389424.1"/>
    <property type="molecule type" value="Genomic_DNA"/>
</dbReference>
<dbReference type="Proteomes" id="UP001057402">
    <property type="component" value="Chromosome 1"/>
</dbReference>
<proteinExistence type="predicted"/>
<reference evidence="2" key="1">
    <citation type="journal article" date="2023" name="Front. Plant Sci.">
        <title>Chromosomal-level genome assembly of Melastoma candidum provides insights into trichome evolution.</title>
        <authorList>
            <person name="Zhong Y."/>
            <person name="Wu W."/>
            <person name="Sun C."/>
            <person name="Zou P."/>
            <person name="Liu Y."/>
            <person name="Dai S."/>
            <person name="Zhou R."/>
        </authorList>
    </citation>
    <scope>NUCLEOTIDE SEQUENCE [LARGE SCALE GENOMIC DNA]</scope>
</reference>
<name>A0ACB9SEC8_9MYRT</name>
<evidence type="ECO:0000313" key="2">
    <source>
        <dbReference type="Proteomes" id="UP001057402"/>
    </source>
</evidence>
<organism evidence="1 2">
    <name type="scientific">Melastoma candidum</name>
    <dbReference type="NCBI Taxonomy" id="119954"/>
    <lineage>
        <taxon>Eukaryota</taxon>
        <taxon>Viridiplantae</taxon>
        <taxon>Streptophyta</taxon>
        <taxon>Embryophyta</taxon>
        <taxon>Tracheophyta</taxon>
        <taxon>Spermatophyta</taxon>
        <taxon>Magnoliopsida</taxon>
        <taxon>eudicotyledons</taxon>
        <taxon>Gunneridae</taxon>
        <taxon>Pentapetalae</taxon>
        <taxon>rosids</taxon>
        <taxon>malvids</taxon>
        <taxon>Myrtales</taxon>
        <taxon>Melastomataceae</taxon>
        <taxon>Melastomatoideae</taxon>
        <taxon>Melastomateae</taxon>
        <taxon>Melastoma</taxon>
    </lineage>
</organism>
<comment type="caution">
    <text evidence="1">The sequence shown here is derived from an EMBL/GenBank/DDBJ whole genome shotgun (WGS) entry which is preliminary data.</text>
</comment>
<sequence>MLSPKELCDLQHSPRRFIFMDQPPIPPPSQHPTKTTMMAIDHMPDSPRRHPSLHRRSHSDTSFRFDDLLLLPPPDLDLDALLPSPSRPPPHSASAAVAAATATGMTAQGHLRSLSVDLDFFDSLGLGPEGGAGDVRSLGKGHHRHSVSMDGSELEGDGVKRSECADRLAELALIDPKRAKRILANRQSAARSKERKVKYTSELERKVLTLQTEATTLSAQVTLLQRDTSGLTAKNKELKLQLHAMEQQAQLRDALNEVLREEVQRLKIATVQIPTGNCYAIGQAMQQYAPHHPQPQFGNSNNPIPLQSALSHQPSNSAPTLNGQPWPNLLDFDP</sequence>
<keyword evidence="2" id="KW-1185">Reference proteome</keyword>